<organism evidence="16 17">
    <name type="scientific">Chania multitudinisentens RB-25</name>
    <dbReference type="NCBI Taxonomy" id="1441930"/>
    <lineage>
        <taxon>Bacteria</taxon>
        <taxon>Pseudomonadati</taxon>
        <taxon>Pseudomonadota</taxon>
        <taxon>Gammaproteobacteria</taxon>
        <taxon>Enterobacterales</taxon>
        <taxon>Yersiniaceae</taxon>
        <taxon>Chania</taxon>
    </lineage>
</organism>
<evidence type="ECO:0000313" key="17">
    <source>
        <dbReference type="Proteomes" id="UP000019030"/>
    </source>
</evidence>
<comment type="function">
    <text evidence="1">Involved in the biosynthesis of the siderophore enterobactin (enterochelin), which is a macrocyclic trimeric lactone of N-(2,3-dihydroxybenzoyl)-serine. The serine trilactone serves as a scaffolding for the three catechol functionalities that provide hexadentate coordination for the tightly ligated iron(2+) atoms. Plays an essential role in the assembly of the enterobactin by catalyzing the transfer of the 4'-phosphopantetheine (Ppant) moiety from coenzyme A to the apo-domains of both EntB (ArCP domain) and EntF (PCP domain) to yield their holo-forms which make them competent for the activation of 2,3-dihydroxybenzoate (DHB) and L-serine, respectively.</text>
</comment>
<evidence type="ECO:0000259" key="15">
    <source>
        <dbReference type="Pfam" id="PF17837"/>
    </source>
</evidence>
<dbReference type="PATRIC" id="fig|1441930.4.peg.550"/>
<gene>
    <name evidence="16" type="ORF">Z042_02690</name>
</gene>
<evidence type="ECO:0000256" key="11">
    <source>
        <dbReference type="ARBA" id="ARBA00049191"/>
    </source>
</evidence>
<evidence type="ECO:0000259" key="14">
    <source>
        <dbReference type="Pfam" id="PF01648"/>
    </source>
</evidence>
<dbReference type="InterPro" id="IPR003542">
    <property type="entry name" value="Enbac_synth_compD-like"/>
</dbReference>
<dbReference type="UniPathway" id="UPA00017"/>
<proteinExistence type="inferred from homology"/>
<dbReference type="KEGG" id="sfo:Z042_02690"/>
<dbReference type="Proteomes" id="UP000019030">
    <property type="component" value="Chromosome"/>
</dbReference>
<keyword evidence="6 16" id="KW-0808">Transferase</keyword>
<dbReference type="EMBL" id="CP007044">
    <property type="protein sequence ID" value="AHG18641.1"/>
    <property type="molecule type" value="Genomic_DNA"/>
</dbReference>
<evidence type="ECO:0000256" key="7">
    <source>
        <dbReference type="ARBA" id="ARBA00023191"/>
    </source>
</evidence>
<evidence type="ECO:0000256" key="10">
    <source>
        <dbReference type="ARBA" id="ARBA00049176"/>
    </source>
</evidence>
<keyword evidence="13" id="KW-0460">Magnesium</keyword>
<dbReference type="PANTHER" id="PTHR38096">
    <property type="entry name" value="ENTEROBACTIN SYNTHASE COMPONENT D"/>
    <property type="match status" value="1"/>
</dbReference>
<dbReference type="GO" id="GO:0009239">
    <property type="term" value="P:enterobactin biosynthetic process"/>
    <property type="evidence" value="ECO:0007669"/>
    <property type="project" value="UniProtKB-UniPathway"/>
</dbReference>
<feature type="binding site" evidence="12">
    <location>
        <position position="165"/>
    </location>
    <ligand>
        <name>CoA</name>
        <dbReference type="ChEBI" id="CHEBI:57287"/>
    </ligand>
</feature>
<feature type="binding site" evidence="12">
    <location>
        <position position="120"/>
    </location>
    <ligand>
        <name>CoA</name>
        <dbReference type="ChEBI" id="CHEBI:57287"/>
    </ligand>
</feature>
<evidence type="ECO:0000256" key="4">
    <source>
        <dbReference type="ARBA" id="ARBA00011503"/>
    </source>
</evidence>
<keyword evidence="17" id="KW-1185">Reference proteome</keyword>
<dbReference type="GO" id="GO:0008897">
    <property type="term" value="F:holo-[acyl-carrier-protein] synthase activity"/>
    <property type="evidence" value="ECO:0007669"/>
    <property type="project" value="InterPro"/>
</dbReference>
<protein>
    <recommendedName>
        <fullName evidence="5">Enterobactin synthase component D</fullName>
    </recommendedName>
    <alternativeName>
        <fullName evidence="8">4'-phosphopantetheinyl transferase EntD</fullName>
    </alternativeName>
    <alternativeName>
        <fullName evidence="9">Enterochelin synthase D</fullName>
    </alternativeName>
</protein>
<feature type="binding site" evidence="12">
    <location>
        <position position="169"/>
    </location>
    <ligand>
        <name>CoA</name>
        <dbReference type="ChEBI" id="CHEBI:57287"/>
    </ligand>
</feature>
<dbReference type="GO" id="GO:0000287">
    <property type="term" value="F:magnesium ion binding"/>
    <property type="evidence" value="ECO:0007669"/>
    <property type="project" value="InterPro"/>
</dbReference>
<evidence type="ECO:0000256" key="1">
    <source>
        <dbReference type="ARBA" id="ARBA00003937"/>
    </source>
</evidence>
<dbReference type="SUPFAM" id="SSF56214">
    <property type="entry name" value="4'-phosphopantetheinyl transferase"/>
    <property type="match status" value="1"/>
</dbReference>
<evidence type="ECO:0000256" key="9">
    <source>
        <dbReference type="ARBA" id="ARBA00031996"/>
    </source>
</evidence>
<dbReference type="InterPro" id="IPR041354">
    <property type="entry name" value="4PPT_N"/>
</dbReference>
<reference evidence="16 17" key="1">
    <citation type="submission" date="2014-01" db="EMBL/GenBank/DDBJ databases">
        <title>Isolation of Serratia multitudinisentens RB-25 from Ex-Landfill site.</title>
        <authorList>
            <person name="Robson E.H.J."/>
        </authorList>
    </citation>
    <scope>NUCLEOTIDE SEQUENCE [LARGE SCALE GENOMIC DNA]</scope>
    <source>
        <strain evidence="16 17">RB-25</strain>
    </source>
</reference>
<dbReference type="AlphaFoldDB" id="W0L4K2"/>
<feature type="binding site" evidence="13">
    <location>
        <position position="120"/>
    </location>
    <ligand>
        <name>Mg(2+)</name>
        <dbReference type="ChEBI" id="CHEBI:18420"/>
    </ligand>
</feature>
<dbReference type="STRING" id="1441930.Z042_02690"/>
<comment type="similarity">
    <text evidence="3">Belongs to the P-Pant transferase superfamily. EntD family.</text>
</comment>
<feature type="binding site" evidence="12">
    <location>
        <position position="62"/>
    </location>
    <ligand>
        <name>CoA</name>
        <dbReference type="ChEBI" id="CHEBI:57287"/>
    </ligand>
</feature>
<feature type="domain" description="4'-phosphopantetheinyl transferase" evidence="14">
    <location>
        <begin position="116"/>
        <end position="199"/>
    </location>
</feature>
<sequence length="231" mass="26380">MFSPFITDLEFLTFADYPGLIARCCFSTAAYRDEAFPLVGIDLPEHLVSAVPKRRAEYLAGRYLARQVLGELGHHNFTLLRGEDRAPLWPQGIAGAISHNTDMALCAVHRENGMGGIGIDVETRMLSKRAEALWSGIVSKEECAWLRQQPQAFDQLLTLVFSAKESLFKALYPQVRHYFDFLDARFIQLNLQQQTFELELLKTLTPQCHIGRRFTGHFLFEDDTITTMIYF</sequence>
<evidence type="ECO:0000256" key="12">
    <source>
        <dbReference type="PIRSR" id="PIRSR603542-1"/>
    </source>
</evidence>
<dbReference type="Gene3D" id="3.90.470.20">
    <property type="entry name" value="4'-phosphopantetheinyl transferase domain"/>
    <property type="match status" value="1"/>
</dbReference>
<dbReference type="RefSeq" id="WP_024913641.1">
    <property type="nucleotide sequence ID" value="NZ_CP007044.2"/>
</dbReference>
<evidence type="ECO:0000256" key="6">
    <source>
        <dbReference type="ARBA" id="ARBA00022679"/>
    </source>
</evidence>
<dbReference type="eggNOG" id="COG2977">
    <property type="taxonomic scope" value="Bacteria"/>
</dbReference>
<dbReference type="Pfam" id="PF17837">
    <property type="entry name" value="4PPT_N"/>
    <property type="match status" value="1"/>
</dbReference>
<comment type="pathway">
    <text evidence="2">Siderophore biosynthesis; enterobactin biosynthesis.</text>
</comment>
<evidence type="ECO:0000256" key="5">
    <source>
        <dbReference type="ARBA" id="ARBA00019087"/>
    </source>
</evidence>
<name>W0L4K2_9GAMM</name>
<dbReference type="InterPro" id="IPR037143">
    <property type="entry name" value="4-PPantetheinyl_Trfase_dom_sf"/>
</dbReference>
<accession>W0L4K2</accession>
<evidence type="ECO:0000256" key="2">
    <source>
        <dbReference type="ARBA" id="ARBA00004993"/>
    </source>
</evidence>
<dbReference type="GO" id="GO:0005886">
    <property type="term" value="C:plasma membrane"/>
    <property type="evidence" value="ECO:0007669"/>
    <property type="project" value="TreeGrafter"/>
</dbReference>
<comment type="catalytic activity">
    <reaction evidence="11">
        <text>apo-[peptidyl-carrier protein] + CoA = holo-[peptidyl-carrier protein] + adenosine 3',5'-bisphosphate + H(+)</text>
        <dbReference type="Rhea" id="RHEA:46228"/>
        <dbReference type="Rhea" id="RHEA-COMP:11479"/>
        <dbReference type="Rhea" id="RHEA-COMP:11480"/>
        <dbReference type="ChEBI" id="CHEBI:15378"/>
        <dbReference type="ChEBI" id="CHEBI:29999"/>
        <dbReference type="ChEBI" id="CHEBI:57287"/>
        <dbReference type="ChEBI" id="CHEBI:58343"/>
        <dbReference type="ChEBI" id="CHEBI:64479"/>
    </reaction>
</comment>
<comment type="cofactor">
    <cofactor evidence="13">
        <name>Mg(2+)</name>
        <dbReference type="ChEBI" id="CHEBI:18420"/>
    </cofactor>
</comment>
<feature type="binding site" evidence="12">
    <location>
        <begin position="98"/>
        <end position="99"/>
    </location>
    <ligand>
        <name>CoA</name>
        <dbReference type="ChEBI" id="CHEBI:57287"/>
    </ligand>
</feature>
<keyword evidence="13" id="KW-0479">Metal-binding</keyword>
<keyword evidence="7" id="KW-0259">Enterobactin biosynthesis</keyword>
<evidence type="ECO:0000256" key="8">
    <source>
        <dbReference type="ARBA" id="ARBA00029894"/>
    </source>
</evidence>
<evidence type="ECO:0000313" key="16">
    <source>
        <dbReference type="EMBL" id="AHG18641.1"/>
    </source>
</evidence>
<dbReference type="Pfam" id="PF01648">
    <property type="entry name" value="ACPS"/>
    <property type="match status" value="1"/>
</dbReference>
<comment type="subunit">
    <text evidence="4">EntB, EntD, EntE, and EntF form a multienzyme complex called enterobactin synthase.</text>
</comment>
<comment type="catalytic activity">
    <reaction evidence="10">
        <text>apo-[aryl-carrier protein] + CoA = holo-[aryl-carrier protein] + adenosine 3',5'-bisphosphate + H(+)</text>
        <dbReference type="Rhea" id="RHEA:48404"/>
        <dbReference type="Rhea" id="RHEA-COMP:15903"/>
        <dbReference type="Rhea" id="RHEA-COMP:17557"/>
        <dbReference type="ChEBI" id="CHEBI:15378"/>
        <dbReference type="ChEBI" id="CHEBI:29999"/>
        <dbReference type="ChEBI" id="CHEBI:57287"/>
        <dbReference type="ChEBI" id="CHEBI:58343"/>
        <dbReference type="ChEBI" id="CHEBI:64479"/>
    </reaction>
</comment>
<reference evidence="16 17" key="2">
    <citation type="submission" date="2015-03" db="EMBL/GenBank/DDBJ databases">
        <authorList>
            <person name="Chan K.-G."/>
        </authorList>
    </citation>
    <scope>NUCLEOTIDE SEQUENCE [LARGE SCALE GENOMIC DNA]</scope>
    <source>
        <strain evidence="16 17">RB-25</strain>
    </source>
</reference>
<evidence type="ECO:0000256" key="13">
    <source>
        <dbReference type="PIRSR" id="PIRSR603542-2"/>
    </source>
</evidence>
<feature type="binding site" evidence="12">
    <location>
        <position position="54"/>
    </location>
    <ligand>
        <name>CoA</name>
        <dbReference type="ChEBI" id="CHEBI:57287"/>
    </ligand>
</feature>
<dbReference type="InterPro" id="IPR008278">
    <property type="entry name" value="4-PPantetheinyl_Trfase_dom"/>
</dbReference>
<dbReference type="HOGENOM" id="CLU_075076_2_2_6"/>
<dbReference type="PRINTS" id="PR01399">
    <property type="entry name" value="ENTSNTHTASED"/>
</dbReference>
<dbReference type="GO" id="GO:0009366">
    <property type="term" value="C:enterobactin synthetase complex"/>
    <property type="evidence" value="ECO:0007669"/>
    <property type="project" value="InterPro"/>
</dbReference>
<feature type="domain" description="4'-phosphopantetheinyl transferase N-terminal" evidence="15">
    <location>
        <begin position="45"/>
        <end position="108"/>
    </location>
</feature>
<dbReference type="PANTHER" id="PTHR38096:SF1">
    <property type="entry name" value="ENTEROBACTIN SYNTHASE COMPONENT D"/>
    <property type="match status" value="1"/>
</dbReference>
<evidence type="ECO:0000256" key="3">
    <source>
        <dbReference type="ARBA" id="ARBA00008342"/>
    </source>
</evidence>
<feature type="binding site" evidence="13">
    <location>
        <position position="122"/>
    </location>
    <ligand>
        <name>Mg(2+)</name>
        <dbReference type="ChEBI" id="CHEBI:18420"/>
    </ligand>
</feature>